<dbReference type="InterPro" id="IPR046791">
    <property type="entry name" value="Polycystin_dom"/>
</dbReference>
<dbReference type="Bgee" id="ENSLOCG00000016654">
    <property type="expression patterns" value="Expressed in testis"/>
</dbReference>
<dbReference type="FunFam" id="2.60.60.20:FF:000016">
    <property type="entry name" value="Polycystin family receptor for egg jelly"/>
    <property type="match status" value="1"/>
</dbReference>
<keyword evidence="6 10" id="KW-0472">Membrane</keyword>
<feature type="transmembrane region" description="Helical" evidence="10">
    <location>
        <begin position="1874"/>
        <end position="1901"/>
    </location>
</feature>
<evidence type="ECO:0000256" key="5">
    <source>
        <dbReference type="ARBA" id="ARBA00022989"/>
    </source>
</evidence>
<dbReference type="Gene3D" id="2.60.60.20">
    <property type="entry name" value="PLAT/LH2 domain"/>
    <property type="match status" value="1"/>
</dbReference>
<keyword evidence="14" id="KW-1185">Reference proteome</keyword>
<dbReference type="GO" id="GO:0005262">
    <property type="term" value="F:calcium channel activity"/>
    <property type="evidence" value="ECO:0000318"/>
    <property type="project" value="GO_Central"/>
</dbReference>
<evidence type="ECO:0000256" key="10">
    <source>
        <dbReference type="SAM" id="Phobius"/>
    </source>
</evidence>
<feature type="transmembrane region" description="Helical" evidence="10">
    <location>
        <begin position="1193"/>
        <end position="1211"/>
    </location>
</feature>
<accession>W5NIW5</accession>
<dbReference type="PANTHER" id="PTHR10877">
    <property type="entry name" value="POLYCYSTIN FAMILY MEMBER"/>
    <property type="match status" value="1"/>
</dbReference>
<sequence>GFVANVTCFDSGEKPLILTVTFGNRPVKIARSLACFSRKTSGCLKVLLRKPDPPVIPVKKSLQFTVYSSVAVYCSCVLQTTFIWKIYRVAGVSSVPKWENPLAAPFISSASKSFLYIPKCSLEYGMYMMNLTVSVFIQNSNLNVTNTDSLFVDVMKSPLKAVIKGGSYRTVGFNATLVLNGSLSADPDVMNPFDGLHFSWYCSRKPMDLEAMTLSPNNACHPDQFEIRWPPSSKATVEIMPELLKGGAVYHFRLSVQKDGRESHFNQAINVLPGPQPEIQLYCIENCDQLLNPSNRFVLSCACISCSTDSQPNVEWYLLAGKNATEIAIDWAANTTTGRFNKYLSINAFVFQKSIGSTFELQVKVSTRSGLSSMQRYFFSVNEPPKMGNCQVIPSNGIALLTEFVVQCSGFVDDNHPLMYKVKACVDDSKRVIVNSLQDNSCGTIVYLGYSSTSQPFLLPPGIASEDNMVTLYVHVSDQLGAYTLKVLQVKVKYSLGFSMAAKLGEIEKGPLAASIAGEDYMKTNQLIFSIASILNAPDYAIGLAKKTELRESLLKTASSIPVHSFVDVSQVASSINKITEVSSDINKNIGELAVGKLMEITFAFLKYATQDIGTEITENVGGAILSAVSNVAEVTYKISSTKDIFTVLQSLSDGILEGKVPGENVTVLQSKMLNISNTKSEQSNIMNSFIGDSHCSSCFKPRLPANSAFSPDATLSVSIYTFVEDPYPWLLSGDNVSTVVSAFQVHVLRGDGNTTDLVIENFEMVMQNKYSPQLLPIVLEKDKSRGLSGAISFDIMPDPDAVLIIQLFPEFNVSFSVNIHLCDEDLHSKPFATYLLPHNNTRTLVQHDQRSNTSIHFVEHQEPYVVQIPQALPILENTMCKVSIFIKTAEQSMMTEMLNVSVLSAFCLDFDGWSNSWKKHTCKVGALTNKDRVHCICSTVATTKSKSEQITFLRSIFGKIIVIPNVVDLRKIGSLFGTIHRNWITLITVCIIYAAYGCLAVWASKKAKSDVSNKDQVMVLPDNDPFDKYCYLLTVYTGSRVGAGTSADVFCELTGSCGKSSTHLLKCSLYTALQRDDVDTFLLSTETDLGDIESVRFWHNNAGLSPEWYLSRVKVENLYNKQTWYFLCRRWFAINKGDGNLDHTFTVSDREAAVRRHDVFEILLSIYLKDNSLWFSIFAQVIRSKFTRLQRLSCCLAMLMSSLVTSIVLFKKERYTGYSELQLLQSVMVGIESSLVTVPVHLLLSSLFKYAEKDESAPIYSPFHCVAEYLAEPRNWRQRLQRWHTSEASNCVLPSHITDSIFEEDEDDRSFNPKKRSKQTVHRKINTPPSKEAVEKDSKVRKLQRRFKTVAKNSDASLSFWCSCAAWCLTIICTGVSGFFIVVYGLSYGPDMSLKWFVASVVSMAQSILILQPLKVALLSALFSFWPRCCKDLPWPSSCTVREIDIDQVPETAEDMRDMHYELTTVRNSRKYQPLKEDEIQVMRRRDVVKIKAFTFCRGICSHFIFLFLVFQVTYTNKNTAAFFYNTLIKKTFSEGISQVDNINSFYTWVNNIYLPLLQSPHQSLFRAEINSFIVGLPRMRQIRANQTEFFSANHYTTFYEAVVTKVSHHPKYGKDQEDKKNYSYSWEILDNETAVENISRHSGWVYEKDSFPWNYYSHGEQQVYAKGGYTVYFFPSLSLNNSLEKLLHLKTNNWFDYWTSAVILELTIFNPDAGLFCPISIIFEWNPAGGITGSVRVTSFEMLSLEHLTGARTVSIATLTVFLIVYTVDECLTIIWEKGRYIKKITNHINLILNCVLLTAVSFYMYKIRLSSDMLHFYTVNKQSFIPFHVLASLDKALKTTLGLLAFFSILKTLRYASCLYSVRLAQRSIQIALSGVCSMALVAILFFFIYMAFGYLVFGQYDWNFCSFNNAAQTVMSYCVLSFQNTEFANQMFLGGLYLTSFMVVMICILINLFQAVLILAFKEMRNPVYEDPSEEAEVVSFLSKKLLRMWHSLWGRVIEEEEENQMLNIALYGQPNRAHTEKPTGLKTKTLKGKKVLYLQM</sequence>
<name>W5NIW5_LEPOC</name>
<dbReference type="InterPro" id="IPR042060">
    <property type="entry name" value="PLAT_polycystin1"/>
</dbReference>
<feature type="transmembrane region" description="Helical" evidence="10">
    <location>
        <begin position="1397"/>
        <end position="1419"/>
    </location>
</feature>
<protein>
    <submittedName>
        <fullName evidence="13">Polycystin family receptor for egg jelly</fullName>
    </submittedName>
</protein>
<dbReference type="GO" id="GO:0050982">
    <property type="term" value="P:detection of mechanical stimulus"/>
    <property type="evidence" value="ECO:0000318"/>
    <property type="project" value="GO_Central"/>
</dbReference>
<dbReference type="Pfam" id="PF20519">
    <property type="entry name" value="Polycystin_dom"/>
    <property type="match status" value="1"/>
</dbReference>
<dbReference type="InterPro" id="IPR014010">
    <property type="entry name" value="REJ_dom"/>
</dbReference>
<dbReference type="SMART" id="SM00308">
    <property type="entry name" value="LH2"/>
    <property type="match status" value="1"/>
</dbReference>
<dbReference type="InterPro" id="IPR013122">
    <property type="entry name" value="PKD1_2_channel"/>
</dbReference>
<evidence type="ECO:0000259" key="12">
    <source>
        <dbReference type="PROSITE" id="PS51111"/>
    </source>
</evidence>
<dbReference type="Gene3D" id="1.10.287.70">
    <property type="match status" value="1"/>
</dbReference>
<evidence type="ECO:0000256" key="2">
    <source>
        <dbReference type="ARBA" id="ARBA00007200"/>
    </source>
</evidence>
<comment type="caution">
    <text evidence="8">Lacks conserved residue(s) required for the propagation of feature annotation.</text>
</comment>
<evidence type="ECO:0000256" key="6">
    <source>
        <dbReference type="ARBA" id="ARBA00023136"/>
    </source>
</evidence>
<proteinExistence type="inferred from homology"/>
<dbReference type="InterPro" id="IPR001024">
    <property type="entry name" value="PLAT/LH2_dom"/>
</dbReference>
<feature type="transmembrane region" description="Helical" evidence="10">
    <location>
        <begin position="1494"/>
        <end position="1516"/>
    </location>
</feature>
<keyword evidence="3 10" id="KW-0812">Transmembrane</keyword>
<comment type="subcellular location">
    <subcellularLocation>
        <location evidence="1">Membrane</location>
        <topology evidence="1">Multi-pass membrane protein</topology>
    </subcellularLocation>
</comment>
<feature type="domain" description="PLAT" evidence="11">
    <location>
        <begin position="1030"/>
        <end position="1147"/>
    </location>
</feature>
<dbReference type="InterPro" id="IPR003915">
    <property type="entry name" value="PKD_2"/>
</dbReference>
<keyword evidence="5 10" id="KW-1133">Transmembrane helix</keyword>
<dbReference type="STRING" id="7918.ENSLOCP00000020574"/>
<dbReference type="PANTHER" id="PTHR10877:SF185">
    <property type="entry name" value="POLYCYSTIN FAMILY RECEPTOR FOR EGG JELLY"/>
    <property type="match status" value="1"/>
</dbReference>
<dbReference type="PROSITE" id="PS50095">
    <property type="entry name" value="PLAT"/>
    <property type="match status" value="1"/>
</dbReference>
<evidence type="ECO:0000256" key="7">
    <source>
        <dbReference type="ARBA" id="ARBA00023180"/>
    </source>
</evidence>
<dbReference type="PRINTS" id="PR01433">
    <property type="entry name" value="POLYCYSTIN2"/>
</dbReference>
<dbReference type="InterPro" id="IPR051223">
    <property type="entry name" value="Polycystin"/>
</dbReference>
<dbReference type="Pfam" id="PF02010">
    <property type="entry name" value="REJ"/>
    <property type="match status" value="1"/>
</dbReference>
<feature type="transmembrane region" description="Helical" evidence="10">
    <location>
        <begin position="1828"/>
        <end position="1853"/>
    </location>
</feature>
<dbReference type="HOGENOM" id="CLU_001765_0_0_1"/>
<dbReference type="Ensembl" id="ENSLOCT00000020609.1">
    <property type="protein sequence ID" value="ENSLOCP00000020574.1"/>
    <property type="gene ID" value="ENSLOCG00000016654.1"/>
</dbReference>
<evidence type="ECO:0000256" key="1">
    <source>
        <dbReference type="ARBA" id="ARBA00004141"/>
    </source>
</evidence>
<feature type="transmembrane region" description="Helical" evidence="10">
    <location>
        <begin position="984"/>
        <end position="1005"/>
    </location>
</feature>
<keyword evidence="7" id="KW-0325">Glycoprotein</keyword>
<evidence type="ECO:0000256" key="4">
    <source>
        <dbReference type="ARBA" id="ARBA00022729"/>
    </source>
</evidence>
<dbReference type="Pfam" id="PF08016">
    <property type="entry name" value="PKD_channel"/>
    <property type="match status" value="1"/>
</dbReference>
<reference evidence="13" key="2">
    <citation type="submission" date="2025-08" db="UniProtKB">
        <authorList>
            <consortium name="Ensembl"/>
        </authorList>
    </citation>
    <scope>IDENTIFICATION</scope>
</reference>
<feature type="transmembrane region" description="Helical" evidence="10">
    <location>
        <begin position="1790"/>
        <end position="1808"/>
    </location>
</feature>
<evidence type="ECO:0000313" key="14">
    <source>
        <dbReference type="Proteomes" id="UP000018468"/>
    </source>
</evidence>
<feature type="transmembrane region" description="Helical" evidence="10">
    <location>
        <begin position="1223"/>
        <end position="1245"/>
    </location>
</feature>
<feature type="domain" description="REJ" evidence="12">
    <location>
        <begin position="35"/>
        <end position="729"/>
    </location>
</feature>
<dbReference type="Pfam" id="PF01477">
    <property type="entry name" value="PLAT"/>
    <property type="match status" value="1"/>
</dbReference>
<organism evidence="13 14">
    <name type="scientific">Lepisosteus oculatus</name>
    <name type="common">Spotted gar</name>
    <dbReference type="NCBI Taxonomy" id="7918"/>
    <lineage>
        <taxon>Eukaryota</taxon>
        <taxon>Metazoa</taxon>
        <taxon>Chordata</taxon>
        <taxon>Craniata</taxon>
        <taxon>Vertebrata</taxon>
        <taxon>Euteleostomi</taxon>
        <taxon>Actinopterygii</taxon>
        <taxon>Neopterygii</taxon>
        <taxon>Holostei</taxon>
        <taxon>Semionotiformes</taxon>
        <taxon>Lepisosteidae</taxon>
        <taxon>Lepisosteus</taxon>
    </lineage>
</organism>
<feature type="region of interest" description="Disordered" evidence="9">
    <location>
        <begin position="1306"/>
        <end position="1331"/>
    </location>
</feature>
<dbReference type="GO" id="GO:0016020">
    <property type="term" value="C:membrane"/>
    <property type="evidence" value="ECO:0000318"/>
    <property type="project" value="GO_Central"/>
</dbReference>
<comment type="similarity">
    <text evidence="2">Belongs to the polycystin family.</text>
</comment>
<dbReference type="InterPro" id="IPR002859">
    <property type="entry name" value="PKD/REJ-like"/>
</dbReference>
<feature type="transmembrane region" description="Helical" evidence="10">
    <location>
        <begin position="1359"/>
        <end position="1385"/>
    </location>
</feature>
<evidence type="ECO:0000256" key="8">
    <source>
        <dbReference type="PROSITE-ProRule" id="PRU00152"/>
    </source>
</evidence>
<dbReference type="OMA" id="PDNDPFH"/>
<feature type="transmembrane region" description="Helical" evidence="10">
    <location>
        <begin position="1940"/>
        <end position="1965"/>
    </location>
</feature>
<dbReference type="Proteomes" id="UP000018468">
    <property type="component" value="Linkage group LG8"/>
</dbReference>
<evidence type="ECO:0000259" key="11">
    <source>
        <dbReference type="PROSITE" id="PS50095"/>
    </source>
</evidence>
<feature type="compositionally biased region" description="Basic residues" evidence="9">
    <location>
        <begin position="1313"/>
        <end position="1326"/>
    </location>
</feature>
<dbReference type="EMBL" id="AHAT01025781">
    <property type="status" value="NOT_ANNOTATED_CDS"/>
    <property type="molecule type" value="Genomic_DNA"/>
</dbReference>
<dbReference type="InParanoid" id="W5NIW5"/>
<dbReference type="PROSITE" id="PS51111">
    <property type="entry name" value="REJ"/>
    <property type="match status" value="1"/>
</dbReference>
<dbReference type="CDD" id="cd01752">
    <property type="entry name" value="PLAT_polycystin"/>
    <property type="match status" value="1"/>
</dbReference>
<dbReference type="GO" id="GO:0005509">
    <property type="term" value="F:calcium ion binding"/>
    <property type="evidence" value="ECO:0007669"/>
    <property type="project" value="InterPro"/>
</dbReference>
<dbReference type="SUPFAM" id="SSF49723">
    <property type="entry name" value="Lipase/lipooxygenase domain (PLAT/LH2 domain)"/>
    <property type="match status" value="1"/>
</dbReference>
<feature type="transmembrane region" description="Helical" evidence="10">
    <location>
        <begin position="1756"/>
        <end position="1778"/>
    </location>
</feature>
<reference evidence="14" key="1">
    <citation type="submission" date="2011-12" db="EMBL/GenBank/DDBJ databases">
        <title>The Draft Genome of Lepisosteus oculatus.</title>
        <authorList>
            <consortium name="The Broad Institute Genome Assembly &amp; Analysis Group"/>
            <consortium name="Computational R&amp;D Group"/>
            <consortium name="and Sequencing Platform"/>
            <person name="Di Palma F."/>
            <person name="Alfoldi J."/>
            <person name="Johnson J."/>
            <person name="Berlin A."/>
            <person name="Gnerre S."/>
            <person name="Jaffe D."/>
            <person name="MacCallum I."/>
            <person name="Young S."/>
            <person name="Walker B.J."/>
            <person name="Lander E.S."/>
            <person name="Lindblad-Toh K."/>
        </authorList>
    </citation>
    <scope>NUCLEOTIDE SEQUENCE [LARGE SCALE GENOMIC DNA]</scope>
</reference>
<keyword evidence="4" id="KW-0732">Signal</keyword>
<reference evidence="13" key="3">
    <citation type="submission" date="2025-09" db="UniProtKB">
        <authorList>
            <consortium name="Ensembl"/>
        </authorList>
    </citation>
    <scope>IDENTIFICATION</scope>
</reference>
<dbReference type="eggNOG" id="KOG3599">
    <property type="taxonomic scope" value="Eukaryota"/>
</dbReference>
<evidence type="ECO:0000256" key="3">
    <source>
        <dbReference type="ARBA" id="ARBA00022692"/>
    </source>
</evidence>
<dbReference type="InterPro" id="IPR036392">
    <property type="entry name" value="PLAT/LH2_dom_sf"/>
</dbReference>
<evidence type="ECO:0000313" key="13">
    <source>
        <dbReference type="Ensembl" id="ENSLOCP00000020574.1"/>
    </source>
</evidence>
<dbReference type="GeneTree" id="ENSGT00940000162080"/>
<evidence type="ECO:0000256" key="9">
    <source>
        <dbReference type="SAM" id="MobiDB-lite"/>
    </source>
</evidence>